<dbReference type="PANTHER" id="PTHR39456:SF1">
    <property type="entry name" value="METAL-DEPENDENT HYDROLASE"/>
    <property type="match status" value="1"/>
</dbReference>
<gene>
    <name evidence="1" type="ORF">SAMN04488038_108139</name>
</gene>
<dbReference type="OrthoDB" id="4760165at2"/>
<accession>A0A1H9HEI7</accession>
<keyword evidence="2" id="KW-1185">Reference proteome</keyword>
<dbReference type="RefSeq" id="WP_093286037.1">
    <property type="nucleotide sequence ID" value="NZ_FOFS01000008.1"/>
</dbReference>
<dbReference type="InterPro" id="IPR016516">
    <property type="entry name" value="UCP07580"/>
</dbReference>
<dbReference type="Proteomes" id="UP000199233">
    <property type="component" value="Unassembled WGS sequence"/>
</dbReference>
<dbReference type="EMBL" id="FOFS01000008">
    <property type="protein sequence ID" value="SEQ60626.1"/>
    <property type="molecule type" value="Genomic_DNA"/>
</dbReference>
<evidence type="ECO:0008006" key="3">
    <source>
        <dbReference type="Google" id="ProtNLM"/>
    </source>
</evidence>
<reference evidence="1 2" key="1">
    <citation type="submission" date="2016-10" db="EMBL/GenBank/DDBJ databases">
        <authorList>
            <person name="de Groot N.N."/>
        </authorList>
    </citation>
    <scope>NUCLEOTIDE SEQUENCE [LARGE SCALE GENOMIC DNA]</scope>
    <source>
        <strain evidence="1 2">DSM 25927</strain>
    </source>
</reference>
<dbReference type="Pfam" id="PF10118">
    <property type="entry name" value="Metal_hydrol"/>
    <property type="match status" value="1"/>
</dbReference>
<sequence>MSTVTQHPMDGVTVRPLKFDLASLRSEELVWSRSHPLFSIFLNALGMHVPHFERYLIVALRKARVQIQDEALLKDVSAIIGQEAHHASNFLKLNEAFGARYPGVAAIDAASRKHFAERAQQDDLKRLVGFTAGYETFTFLAGMIILGNYQRWMADSQPVMKAIWVWHQVEEVEHGAVAFDVYQHLYGQHEWYRKWMVVKALLHIGQETTRVYLRMIRREGYLRSPLRALYALGFGSAMLLRLLRAGLPVLRRGYHPRQHPMVNDQQNPIQKAWRRYAAKGGDVLAIDAQKMAAMLATEA</sequence>
<evidence type="ECO:0000313" key="1">
    <source>
        <dbReference type="EMBL" id="SEQ60626.1"/>
    </source>
</evidence>
<dbReference type="AlphaFoldDB" id="A0A1H9HEI7"/>
<organism evidence="1 2">
    <name type="scientific">Solimonas aquatica</name>
    <dbReference type="NCBI Taxonomy" id="489703"/>
    <lineage>
        <taxon>Bacteria</taxon>
        <taxon>Pseudomonadati</taxon>
        <taxon>Pseudomonadota</taxon>
        <taxon>Gammaproteobacteria</taxon>
        <taxon>Nevskiales</taxon>
        <taxon>Nevskiaceae</taxon>
        <taxon>Solimonas</taxon>
    </lineage>
</organism>
<evidence type="ECO:0000313" key="2">
    <source>
        <dbReference type="Proteomes" id="UP000199233"/>
    </source>
</evidence>
<name>A0A1H9HEI7_9GAMM</name>
<protein>
    <recommendedName>
        <fullName evidence="3">Metal-dependent hydrolase</fullName>
    </recommendedName>
</protein>
<dbReference type="STRING" id="489703.SAMN04488038_108139"/>
<proteinExistence type="predicted"/>
<dbReference type="PANTHER" id="PTHR39456">
    <property type="entry name" value="METAL-DEPENDENT HYDROLASE"/>
    <property type="match status" value="1"/>
</dbReference>